<dbReference type="Proteomes" id="UP000797356">
    <property type="component" value="Chromosome 14"/>
</dbReference>
<reference evidence="1" key="1">
    <citation type="journal article" date="2017" name="Gigascience">
        <title>The genome draft of coconut (Cocos nucifera).</title>
        <authorList>
            <person name="Xiao Y."/>
            <person name="Xu P."/>
            <person name="Fan H."/>
            <person name="Baudouin L."/>
            <person name="Xia W."/>
            <person name="Bocs S."/>
            <person name="Xu J."/>
            <person name="Li Q."/>
            <person name="Guo A."/>
            <person name="Zhou L."/>
            <person name="Li J."/>
            <person name="Wu Y."/>
            <person name="Ma Z."/>
            <person name="Armero A."/>
            <person name="Issali A.E."/>
            <person name="Liu N."/>
            <person name="Peng M."/>
            <person name="Yang Y."/>
        </authorList>
    </citation>
    <scope>NUCLEOTIDE SEQUENCE</scope>
    <source>
        <tissue evidence="1">Spear leaf of Hainan Tall coconut</tissue>
    </source>
</reference>
<dbReference type="AlphaFoldDB" id="A0A8K0IVK7"/>
<gene>
    <name evidence="1" type="ORF">COCNU_14G007710</name>
</gene>
<protein>
    <submittedName>
        <fullName evidence="1">Uncharacterized protein</fullName>
    </submittedName>
</protein>
<organism evidence="1 2">
    <name type="scientific">Cocos nucifera</name>
    <name type="common">Coconut palm</name>
    <dbReference type="NCBI Taxonomy" id="13894"/>
    <lineage>
        <taxon>Eukaryota</taxon>
        <taxon>Viridiplantae</taxon>
        <taxon>Streptophyta</taxon>
        <taxon>Embryophyta</taxon>
        <taxon>Tracheophyta</taxon>
        <taxon>Spermatophyta</taxon>
        <taxon>Magnoliopsida</taxon>
        <taxon>Liliopsida</taxon>
        <taxon>Arecaceae</taxon>
        <taxon>Arecoideae</taxon>
        <taxon>Cocoseae</taxon>
        <taxon>Attaleinae</taxon>
        <taxon>Cocos</taxon>
    </lineage>
</organism>
<sequence length="54" mass="6345">MGPTHNTARLWCHLPPARVVDQPPNLCKRKIYIFRWPNYGSYFFPLRSTTANLV</sequence>
<proteinExistence type="predicted"/>
<evidence type="ECO:0000313" key="2">
    <source>
        <dbReference type="Proteomes" id="UP000797356"/>
    </source>
</evidence>
<name>A0A8K0IVK7_COCNU</name>
<keyword evidence="2" id="KW-1185">Reference proteome</keyword>
<reference evidence="1" key="2">
    <citation type="submission" date="2019-07" db="EMBL/GenBank/DDBJ databases">
        <authorList>
            <person name="Yang Y."/>
            <person name="Bocs S."/>
            <person name="Baudouin L."/>
        </authorList>
    </citation>
    <scope>NUCLEOTIDE SEQUENCE</scope>
    <source>
        <tissue evidence="1">Spear leaf of Hainan Tall coconut</tissue>
    </source>
</reference>
<comment type="caution">
    <text evidence="1">The sequence shown here is derived from an EMBL/GenBank/DDBJ whole genome shotgun (WGS) entry which is preliminary data.</text>
</comment>
<dbReference type="EMBL" id="CM017885">
    <property type="protein sequence ID" value="KAG1368303.1"/>
    <property type="molecule type" value="Genomic_DNA"/>
</dbReference>
<accession>A0A8K0IVK7</accession>
<evidence type="ECO:0000313" key="1">
    <source>
        <dbReference type="EMBL" id="KAG1368303.1"/>
    </source>
</evidence>